<name>A0A8S5QQM3_9CAUD</name>
<reference evidence="1" key="1">
    <citation type="journal article" date="2021" name="Proc. Natl. Acad. Sci. U.S.A.">
        <title>A Catalog of Tens of Thousands of Viruses from Human Metagenomes Reveals Hidden Associations with Chronic Diseases.</title>
        <authorList>
            <person name="Tisza M.J."/>
            <person name="Buck C.B."/>
        </authorList>
    </citation>
    <scope>NUCLEOTIDE SEQUENCE</scope>
    <source>
        <strain evidence="1">CtgXL3</strain>
    </source>
</reference>
<dbReference type="SUPFAM" id="SSF161187">
    <property type="entry name" value="YfgJ-like"/>
    <property type="match status" value="1"/>
</dbReference>
<dbReference type="EMBL" id="BK015712">
    <property type="protein sequence ID" value="DAE21518.1"/>
    <property type="molecule type" value="Genomic_DNA"/>
</dbReference>
<protein>
    <submittedName>
        <fullName evidence="1">50S ribosomal subunit</fullName>
    </submittedName>
</protein>
<sequence>MAVKVIEYGRRRIRCPECLSMLEFEKNDIKTVQTGMNEYEKVIECPNCEAQIVVKER</sequence>
<proteinExistence type="predicted"/>
<organism evidence="1">
    <name type="scientific">Myoviridae sp. ctgXL3</name>
    <dbReference type="NCBI Taxonomy" id="2826681"/>
    <lineage>
        <taxon>Viruses</taxon>
        <taxon>Duplodnaviria</taxon>
        <taxon>Heunggongvirae</taxon>
        <taxon>Uroviricota</taxon>
        <taxon>Caudoviricetes</taxon>
    </lineage>
</organism>
<accession>A0A8S5QQM3</accession>
<evidence type="ECO:0000313" key="1">
    <source>
        <dbReference type="EMBL" id="DAE21518.1"/>
    </source>
</evidence>